<proteinExistence type="predicted"/>
<evidence type="ECO:0000256" key="1">
    <source>
        <dbReference type="SAM" id="Phobius"/>
    </source>
</evidence>
<keyword evidence="4" id="KW-1185">Reference proteome</keyword>
<evidence type="ECO:0008006" key="5">
    <source>
        <dbReference type="Google" id="ProtNLM"/>
    </source>
</evidence>
<keyword evidence="1" id="KW-0812">Transmembrane</keyword>
<organism evidence="3 4">
    <name type="scientific">Nitrospina watsonii</name>
    <dbReference type="NCBI Taxonomy" id="1323948"/>
    <lineage>
        <taxon>Bacteria</taxon>
        <taxon>Pseudomonadati</taxon>
        <taxon>Nitrospinota/Tectimicrobiota group</taxon>
        <taxon>Nitrospinota</taxon>
        <taxon>Nitrospinia</taxon>
        <taxon>Nitrospinales</taxon>
        <taxon>Nitrospinaceae</taxon>
        <taxon>Nitrospina</taxon>
    </lineage>
</organism>
<protein>
    <recommendedName>
        <fullName evidence="5">Protein BatD</fullName>
    </recommendedName>
</protein>
<evidence type="ECO:0000313" key="3">
    <source>
        <dbReference type="EMBL" id="CAI2718175.1"/>
    </source>
</evidence>
<sequence length="343" mass="38488">MWQPAPNRRNRIAAALALLATLTLPHGAMAQPPSADSPSPVTAETRIEPRSTTIGDPLTYTIAVTHDPDIKITPPDPLTHFEQFEYLDQGATTQQQADGRVTEEFTFKFRAMEVGYYNIAETPVHFTAPHPDDASKTVPNRIMAPKAVVEVRSVLFKDGEPEDIRDIKPIVGAGPPWRRYALYALGGLAALMVLYFLVRKIPKKRPLPPAESQPVLRAPHEVALEELDALEARQLIQQERLREHHFMLSEIFRRYLGALYGVPALDWTTEEIMENLLLRKRFPDELGRRALEILHSTDWVKFANAEPDAETCIGNVQAVHRFVEATLPRRDLAASQKSPSAAM</sequence>
<keyword evidence="1" id="KW-0472">Membrane</keyword>
<keyword evidence="1" id="KW-1133">Transmembrane helix</keyword>
<evidence type="ECO:0000256" key="2">
    <source>
        <dbReference type="SAM" id="SignalP"/>
    </source>
</evidence>
<dbReference type="RefSeq" id="WP_282011081.1">
    <property type="nucleotide sequence ID" value="NZ_OX336137.1"/>
</dbReference>
<gene>
    <name evidence="3" type="ORF">NSPWAT_1316</name>
</gene>
<accession>A0ABM9HD71</accession>
<keyword evidence="2" id="KW-0732">Signal</keyword>
<feature type="transmembrane region" description="Helical" evidence="1">
    <location>
        <begin position="180"/>
        <end position="198"/>
    </location>
</feature>
<dbReference type="Proteomes" id="UP001157733">
    <property type="component" value="Chromosome"/>
</dbReference>
<name>A0ABM9HD71_9BACT</name>
<evidence type="ECO:0000313" key="4">
    <source>
        <dbReference type="Proteomes" id="UP001157733"/>
    </source>
</evidence>
<dbReference type="EMBL" id="OX336137">
    <property type="protein sequence ID" value="CAI2718175.1"/>
    <property type="molecule type" value="Genomic_DNA"/>
</dbReference>
<reference evidence="3 4" key="1">
    <citation type="submission" date="2022-09" db="EMBL/GenBank/DDBJ databases">
        <authorList>
            <person name="Kop L."/>
        </authorList>
    </citation>
    <scope>NUCLEOTIDE SEQUENCE [LARGE SCALE GENOMIC DNA]</scope>
    <source>
        <strain evidence="3 4">347</strain>
    </source>
</reference>
<feature type="chain" id="PRO_5045672671" description="Protein BatD" evidence="2">
    <location>
        <begin position="31"/>
        <end position="343"/>
    </location>
</feature>
<feature type="signal peptide" evidence="2">
    <location>
        <begin position="1"/>
        <end position="30"/>
    </location>
</feature>